<dbReference type="Gene3D" id="3.40.720.10">
    <property type="entry name" value="Alkaline Phosphatase, subunit A"/>
    <property type="match status" value="1"/>
</dbReference>
<organism evidence="2 3">
    <name type="scientific">[Myrmecia] bisecta</name>
    <dbReference type="NCBI Taxonomy" id="41462"/>
    <lineage>
        <taxon>Eukaryota</taxon>
        <taxon>Viridiplantae</taxon>
        <taxon>Chlorophyta</taxon>
        <taxon>core chlorophytes</taxon>
        <taxon>Trebouxiophyceae</taxon>
        <taxon>Trebouxiales</taxon>
        <taxon>Trebouxiaceae</taxon>
        <taxon>Myrmecia</taxon>
    </lineage>
</organism>
<dbReference type="AlphaFoldDB" id="A0AAW1PTB7"/>
<name>A0AAW1PTB7_9CHLO</name>
<dbReference type="GO" id="GO:0009395">
    <property type="term" value="P:phospholipid catabolic process"/>
    <property type="evidence" value="ECO:0007669"/>
    <property type="project" value="TreeGrafter"/>
</dbReference>
<proteinExistence type="predicted"/>
<dbReference type="InterPro" id="IPR007312">
    <property type="entry name" value="Phosphoesterase"/>
</dbReference>
<dbReference type="PANTHER" id="PTHR31956">
    <property type="entry name" value="NON-SPECIFIC PHOSPHOLIPASE C4-RELATED"/>
    <property type="match status" value="1"/>
</dbReference>
<evidence type="ECO:0000313" key="3">
    <source>
        <dbReference type="Proteomes" id="UP001489004"/>
    </source>
</evidence>
<dbReference type="Pfam" id="PF04185">
    <property type="entry name" value="Phosphoesterase"/>
    <property type="match status" value="1"/>
</dbReference>
<dbReference type="InterPro" id="IPR017850">
    <property type="entry name" value="Alkaline_phosphatase_core_sf"/>
</dbReference>
<comment type="caution">
    <text evidence="2">The sequence shown here is derived from an EMBL/GenBank/DDBJ whole genome shotgun (WGS) entry which is preliminary data.</text>
</comment>
<dbReference type="PANTHER" id="PTHR31956:SF8">
    <property type="entry name" value="ACID PHOSPHATASE PHOA (AFU_ORTHOLOGUE AFUA_1G03570)"/>
    <property type="match status" value="1"/>
</dbReference>
<evidence type="ECO:0000313" key="2">
    <source>
        <dbReference type="EMBL" id="KAK9811696.1"/>
    </source>
</evidence>
<gene>
    <name evidence="2" type="ORF">WJX72_008558</name>
</gene>
<dbReference type="Proteomes" id="UP001489004">
    <property type="component" value="Unassembled WGS sequence"/>
</dbReference>
<dbReference type="EMBL" id="JALJOR010000009">
    <property type="protein sequence ID" value="KAK9811696.1"/>
    <property type="molecule type" value="Genomic_DNA"/>
</dbReference>
<dbReference type="GO" id="GO:0016788">
    <property type="term" value="F:hydrolase activity, acting on ester bonds"/>
    <property type="evidence" value="ECO:0007669"/>
    <property type="project" value="InterPro"/>
</dbReference>
<sequence>MLRADANGHAKVVFVPGQGDKARTGRSFDRIVVVILENTNYADALAHPYLKSLTTLQNPTGRLLSNYHAVTHPSQPNYIAQIAGDTFGVGDDGNHADYPTPGACFLGSSAASTTGCSSTASYVRKHNPFVSFSGITSSPARCKHLVDEAALDADIAAGSVPQVAFYYPNQCNNGHDTGIAYADRWLQSWLPGKLSNVSFMNNTLLFVTFDENSGSQGNQVYAAILGFMVTNNTADATACTHY</sequence>
<evidence type="ECO:0008006" key="4">
    <source>
        <dbReference type="Google" id="ProtNLM"/>
    </source>
</evidence>
<reference evidence="2 3" key="1">
    <citation type="journal article" date="2024" name="Nat. Commun.">
        <title>Phylogenomics reveals the evolutionary origins of lichenization in chlorophyte algae.</title>
        <authorList>
            <person name="Puginier C."/>
            <person name="Libourel C."/>
            <person name="Otte J."/>
            <person name="Skaloud P."/>
            <person name="Haon M."/>
            <person name="Grisel S."/>
            <person name="Petersen M."/>
            <person name="Berrin J.G."/>
            <person name="Delaux P.M."/>
            <person name="Dal Grande F."/>
            <person name="Keller J."/>
        </authorList>
    </citation>
    <scope>NUCLEOTIDE SEQUENCE [LARGE SCALE GENOMIC DNA]</scope>
    <source>
        <strain evidence="2 3">SAG 2043</strain>
    </source>
</reference>
<keyword evidence="1" id="KW-0378">Hydrolase</keyword>
<keyword evidence="3" id="KW-1185">Reference proteome</keyword>
<evidence type="ECO:0000256" key="1">
    <source>
        <dbReference type="ARBA" id="ARBA00022801"/>
    </source>
</evidence>
<accession>A0AAW1PTB7</accession>
<protein>
    <recommendedName>
        <fullName evidence="4">Acid phosphatase</fullName>
    </recommendedName>
</protein>